<dbReference type="AlphaFoldDB" id="A0AAI9F2B6"/>
<reference evidence="2 4" key="2">
    <citation type="submission" date="2019-05" db="EMBL/GenBank/DDBJ databases">
        <title>A comparative analysis of the Nautiliaceae.</title>
        <authorList>
            <person name="Grosche A."/>
            <person name="Smedile F."/>
            <person name="Vetriani C."/>
        </authorList>
    </citation>
    <scope>NUCLEOTIDE SEQUENCE [LARGE SCALE GENOMIC DNA]</scope>
    <source>
        <strain evidence="2 4">TB-2</strain>
    </source>
</reference>
<keyword evidence="4" id="KW-1185">Reference proteome</keyword>
<protein>
    <submittedName>
        <fullName evidence="1">Uncharacterized protein</fullName>
    </submittedName>
</protein>
<sequence>MNKNVLILGFIALILLTFINIKTYLNNKNILKENLQNKIEFEKKAKTIIVLKEKLKNKTYLLKDICNISYNHITCKNLDKNKFSKLNYAIKYLNIKKLNIEKNKNSVNIKMEIE</sequence>
<gene>
    <name evidence="1" type="ORF">CMTB2_09155</name>
    <name evidence="2" type="ORF">FE773_00205</name>
</gene>
<evidence type="ECO:0000313" key="4">
    <source>
        <dbReference type="Proteomes" id="UP000306825"/>
    </source>
</evidence>
<evidence type="ECO:0000313" key="3">
    <source>
        <dbReference type="Proteomes" id="UP000003288"/>
    </source>
</evidence>
<proteinExistence type="predicted"/>
<evidence type="ECO:0000313" key="1">
    <source>
        <dbReference type="EMBL" id="EDM23421.1"/>
    </source>
</evidence>
<organism evidence="1 3">
    <name type="scientific">Caminibacter mediatlanticus TB-2</name>
    <dbReference type="NCBI Taxonomy" id="391592"/>
    <lineage>
        <taxon>Bacteria</taxon>
        <taxon>Pseudomonadati</taxon>
        <taxon>Campylobacterota</taxon>
        <taxon>Epsilonproteobacteria</taxon>
        <taxon>Nautiliales</taxon>
        <taxon>Nautiliaceae</taxon>
        <taxon>Caminibacter</taxon>
    </lineage>
</organism>
<dbReference type="Proteomes" id="UP000003288">
    <property type="component" value="Unassembled WGS sequence"/>
</dbReference>
<reference evidence="1 3" key="1">
    <citation type="journal article" date="2011" name="Stand. Genomic Sci.">
        <title>Draft genome sequence of Caminibacter mediatlanticus strain TB-2, an epsilonproteobacterium isolated from a deep-sea hydrothermal vent.</title>
        <authorList>
            <person name="Giovannelli D."/>
            <person name="Ferriera S."/>
            <person name="Johnson J."/>
            <person name="Kravitz S."/>
            <person name="Perez-Rodriguez I."/>
            <person name="Ricci J."/>
            <person name="O'Brien C."/>
            <person name="Voordeckers J.W."/>
            <person name="Bini E."/>
            <person name="Vetriani C."/>
        </authorList>
    </citation>
    <scope>NUCLEOTIDE SEQUENCE [LARGE SCALE GENOMIC DNA]</scope>
    <source>
        <strain evidence="1 3">TB-2</strain>
    </source>
</reference>
<dbReference type="EMBL" id="ABCJ01000006">
    <property type="protein sequence ID" value="EDM23421.1"/>
    <property type="molecule type" value="Genomic_DNA"/>
</dbReference>
<dbReference type="EMBL" id="CP040463">
    <property type="protein sequence ID" value="QCT93664.1"/>
    <property type="molecule type" value="Genomic_DNA"/>
</dbReference>
<accession>A0AAI9F2B6</accession>
<dbReference type="RefSeq" id="WP_007474957.1">
    <property type="nucleotide sequence ID" value="NZ_ABCJ01000006.1"/>
</dbReference>
<evidence type="ECO:0000313" key="2">
    <source>
        <dbReference type="EMBL" id="QCT93664.1"/>
    </source>
</evidence>
<name>A0AAI9F2B6_9BACT</name>
<dbReference type="Proteomes" id="UP000306825">
    <property type="component" value="Chromosome"/>
</dbReference>